<dbReference type="Pfam" id="PF03861">
    <property type="entry name" value="ANTAR"/>
    <property type="match status" value="1"/>
</dbReference>
<dbReference type="Proteomes" id="UP001589587">
    <property type="component" value="Unassembled WGS sequence"/>
</dbReference>
<name>A0ABV5XSJ9_9NOCA</name>
<evidence type="ECO:0000259" key="1">
    <source>
        <dbReference type="PROSITE" id="PS50921"/>
    </source>
</evidence>
<accession>A0ABV5XSJ9</accession>
<sequence>MVDEISSSRGAIEQAKVMLMIVYGISAERAFDILIWRLEQKNVKLRQVSEQLSARVRADFALLGGLRSQFDQLLLGL</sequence>
<reference evidence="2 3" key="1">
    <citation type="submission" date="2024-09" db="EMBL/GenBank/DDBJ databases">
        <authorList>
            <person name="Sun Q."/>
            <person name="Mori K."/>
        </authorList>
    </citation>
    <scope>NUCLEOTIDE SEQUENCE [LARGE SCALE GENOMIC DNA]</scope>
    <source>
        <strain evidence="2 3">JCM 11411</strain>
    </source>
</reference>
<evidence type="ECO:0000313" key="2">
    <source>
        <dbReference type="EMBL" id="MFB9785445.1"/>
    </source>
</evidence>
<protein>
    <submittedName>
        <fullName evidence="2">ANTAR domain-containing protein</fullName>
    </submittedName>
</protein>
<proteinExistence type="predicted"/>
<dbReference type="PROSITE" id="PS50921">
    <property type="entry name" value="ANTAR"/>
    <property type="match status" value="1"/>
</dbReference>
<dbReference type="SMART" id="SM01012">
    <property type="entry name" value="ANTAR"/>
    <property type="match status" value="1"/>
</dbReference>
<evidence type="ECO:0000313" key="3">
    <source>
        <dbReference type="Proteomes" id="UP001589587"/>
    </source>
</evidence>
<dbReference type="InterPro" id="IPR036388">
    <property type="entry name" value="WH-like_DNA-bd_sf"/>
</dbReference>
<keyword evidence="3" id="KW-1185">Reference proteome</keyword>
<gene>
    <name evidence="2" type="ORF">ACFFQ6_37740</name>
</gene>
<dbReference type="EMBL" id="JBHMAS010000127">
    <property type="protein sequence ID" value="MFB9785445.1"/>
    <property type="molecule type" value="Genomic_DNA"/>
</dbReference>
<feature type="domain" description="ANTAR" evidence="1">
    <location>
        <begin position="1"/>
        <end position="53"/>
    </location>
</feature>
<dbReference type="Gene3D" id="1.10.10.10">
    <property type="entry name" value="Winged helix-like DNA-binding domain superfamily/Winged helix DNA-binding domain"/>
    <property type="match status" value="1"/>
</dbReference>
<dbReference type="InterPro" id="IPR005561">
    <property type="entry name" value="ANTAR"/>
</dbReference>
<organism evidence="2 3">
    <name type="scientific">Rhodococcus baikonurensis</name>
    <dbReference type="NCBI Taxonomy" id="172041"/>
    <lineage>
        <taxon>Bacteria</taxon>
        <taxon>Bacillati</taxon>
        <taxon>Actinomycetota</taxon>
        <taxon>Actinomycetes</taxon>
        <taxon>Mycobacteriales</taxon>
        <taxon>Nocardiaceae</taxon>
        <taxon>Rhodococcus</taxon>
        <taxon>Rhodococcus erythropolis group</taxon>
    </lineage>
</organism>
<comment type="caution">
    <text evidence="2">The sequence shown here is derived from an EMBL/GenBank/DDBJ whole genome shotgun (WGS) entry which is preliminary data.</text>
</comment>
<dbReference type="RefSeq" id="WP_054827431.1">
    <property type="nucleotide sequence ID" value="NZ_JBHMAS010000127.1"/>
</dbReference>